<name>A0A061SQ74_9RHOB</name>
<organism evidence="2 3">
    <name type="scientific">Sulfitobacter mediterraneus</name>
    <dbReference type="NCBI Taxonomy" id="83219"/>
    <lineage>
        <taxon>Bacteria</taxon>
        <taxon>Pseudomonadati</taxon>
        <taxon>Pseudomonadota</taxon>
        <taxon>Alphaproteobacteria</taxon>
        <taxon>Rhodobacterales</taxon>
        <taxon>Roseobacteraceae</taxon>
        <taxon>Sulfitobacter</taxon>
    </lineage>
</organism>
<sequence length="117" mass="13061">MGKTSNKAEAPDFSAMPMAAAMAAVNPVGMSAWKQIMDESSRFVSERFEQDVELQKAMLGCSSPQELFQLQSEFYTKAVQDYTAEATRIFEMMTKATQDTMKEATASHARKYDDVPL</sequence>
<gene>
    <name evidence="2" type="ORF">PM02_11150</name>
</gene>
<dbReference type="RefSeq" id="WP_037908308.1">
    <property type="nucleotide sequence ID" value="NZ_JEMU01000008.1"/>
</dbReference>
<evidence type="ECO:0000259" key="1">
    <source>
        <dbReference type="Pfam" id="PF09361"/>
    </source>
</evidence>
<dbReference type="Proteomes" id="UP000027337">
    <property type="component" value="Unassembled WGS sequence"/>
</dbReference>
<keyword evidence="3" id="KW-1185">Reference proteome</keyword>
<reference evidence="2 3" key="1">
    <citation type="journal article" date="2014" name="Genome Announc.">
        <title>Draft Genome Sequences of Two Isolates of the Roseobacter Group, Sulfitobacter sp. Strains 3SOLIMAR09 and 1FIGIMAR09, from Harbors of Mallorca Island (Mediterranean Sea).</title>
        <authorList>
            <person name="Mas-Llado M."/>
            <person name="Pina-Villalonga J.M."/>
            <person name="Brunet-Galmes I."/>
            <person name="Nogales B."/>
            <person name="Bosch R."/>
        </authorList>
    </citation>
    <scope>NUCLEOTIDE SEQUENCE [LARGE SCALE GENOMIC DNA]</scope>
    <source>
        <strain evidence="2 3">1FIGIMAR09</strain>
    </source>
</reference>
<accession>A0A061SQ74</accession>
<dbReference type="EMBL" id="JEMU01000008">
    <property type="protein sequence ID" value="KAJ03017.1"/>
    <property type="molecule type" value="Genomic_DNA"/>
</dbReference>
<dbReference type="AlphaFoldDB" id="A0A061SQ74"/>
<proteinExistence type="predicted"/>
<dbReference type="Pfam" id="PF09361">
    <property type="entry name" value="Phasin_2"/>
    <property type="match status" value="1"/>
</dbReference>
<evidence type="ECO:0000313" key="3">
    <source>
        <dbReference type="Proteomes" id="UP000027337"/>
    </source>
</evidence>
<evidence type="ECO:0000313" key="2">
    <source>
        <dbReference type="EMBL" id="KAJ03017.1"/>
    </source>
</evidence>
<comment type="caution">
    <text evidence="2">The sequence shown here is derived from an EMBL/GenBank/DDBJ whole genome shotgun (WGS) entry which is preliminary data.</text>
</comment>
<feature type="domain" description="Phasin" evidence="1">
    <location>
        <begin position="18"/>
        <end position="104"/>
    </location>
</feature>
<protein>
    <recommendedName>
        <fullName evidence="1">Phasin domain-containing protein</fullName>
    </recommendedName>
</protein>
<dbReference type="InterPro" id="IPR018968">
    <property type="entry name" value="Phasin"/>
</dbReference>